<evidence type="ECO:0000256" key="9">
    <source>
        <dbReference type="ARBA" id="ARBA00022892"/>
    </source>
</evidence>
<organism evidence="21 22">
    <name type="scientific">Candida boidinii</name>
    <name type="common">Yeast</name>
    <dbReference type="NCBI Taxonomy" id="5477"/>
    <lineage>
        <taxon>Eukaryota</taxon>
        <taxon>Fungi</taxon>
        <taxon>Dikarya</taxon>
        <taxon>Ascomycota</taxon>
        <taxon>Saccharomycotina</taxon>
        <taxon>Pichiomycetes</taxon>
        <taxon>Pichiales</taxon>
        <taxon>Pichiaceae</taxon>
        <taxon>Ogataea</taxon>
        <taxon>Ogataea/Candida clade</taxon>
    </lineage>
</organism>
<keyword evidence="13 15" id="KW-0968">Cytoplasmic vesicle</keyword>
<evidence type="ECO:0000256" key="1">
    <source>
        <dbReference type="ARBA" id="ARBA00004299"/>
    </source>
</evidence>
<dbReference type="PANTHER" id="PTHR11141">
    <property type="entry name" value="PROTEIN TRANSPORT PROTEIN SEC23"/>
    <property type="match status" value="1"/>
</dbReference>
<dbReference type="EMBL" id="BSXN01002273">
    <property type="protein sequence ID" value="GME76124.1"/>
    <property type="molecule type" value="Genomic_DNA"/>
</dbReference>
<dbReference type="InterPro" id="IPR007123">
    <property type="entry name" value="Gelsolin-like_dom"/>
</dbReference>
<dbReference type="GO" id="GO:0030127">
    <property type="term" value="C:COPII vesicle coat"/>
    <property type="evidence" value="ECO:0007669"/>
    <property type="project" value="InterPro"/>
</dbReference>
<dbReference type="GO" id="GO:0070971">
    <property type="term" value="C:endoplasmic reticulum exit site"/>
    <property type="evidence" value="ECO:0007669"/>
    <property type="project" value="TreeGrafter"/>
</dbReference>
<dbReference type="InterPro" id="IPR036175">
    <property type="entry name" value="Sec23/24_helical_dom_sf"/>
</dbReference>
<evidence type="ECO:0000313" key="21">
    <source>
        <dbReference type="EMBL" id="GME76124.1"/>
    </source>
</evidence>
<keyword evidence="15" id="KW-0963">Cytoplasm</keyword>
<evidence type="ECO:0000259" key="17">
    <source>
        <dbReference type="Pfam" id="PF04810"/>
    </source>
</evidence>
<dbReference type="InterPro" id="IPR036465">
    <property type="entry name" value="vWFA_dom_sf"/>
</dbReference>
<comment type="caution">
    <text evidence="21">The sequence shown here is derived from an EMBL/GenBank/DDBJ whole genome shotgun (WGS) entry which is preliminary data.</text>
</comment>
<dbReference type="Proteomes" id="UP001165120">
    <property type="component" value="Unassembled WGS sequence"/>
</dbReference>
<keyword evidence="11 15" id="KW-0333">Golgi apparatus</keyword>
<reference evidence="21" key="1">
    <citation type="submission" date="2023-04" db="EMBL/GenBank/DDBJ databases">
        <title>Candida boidinii NBRC 10035.</title>
        <authorList>
            <person name="Ichikawa N."/>
            <person name="Sato H."/>
            <person name="Tonouchi N."/>
        </authorList>
    </citation>
    <scope>NUCLEOTIDE SEQUENCE</scope>
    <source>
        <strain evidence="21">NBRC 10035</strain>
    </source>
</reference>
<feature type="domain" description="Sec23/Sec24 beta-sandwich" evidence="20">
    <location>
        <begin position="400"/>
        <end position="520"/>
    </location>
</feature>
<dbReference type="PANTHER" id="PTHR11141:SF0">
    <property type="entry name" value="PROTEIN TRANSPORT PROTEIN SEC23"/>
    <property type="match status" value="1"/>
</dbReference>
<keyword evidence="6 15" id="KW-0479">Metal-binding</keyword>
<evidence type="ECO:0000256" key="5">
    <source>
        <dbReference type="ARBA" id="ARBA00022448"/>
    </source>
</evidence>
<feature type="domain" description="Sec23/Sec24 trunk" evidence="18">
    <location>
        <begin position="121"/>
        <end position="392"/>
    </location>
</feature>
<keyword evidence="22" id="KW-1185">Reference proteome</keyword>
<evidence type="ECO:0000256" key="12">
    <source>
        <dbReference type="ARBA" id="ARBA00023136"/>
    </source>
</evidence>
<evidence type="ECO:0000256" key="11">
    <source>
        <dbReference type="ARBA" id="ARBA00023034"/>
    </source>
</evidence>
<dbReference type="GO" id="GO:0005789">
    <property type="term" value="C:endoplasmic reticulum membrane"/>
    <property type="evidence" value="ECO:0007669"/>
    <property type="project" value="UniProtKB-SubCell"/>
</dbReference>
<dbReference type="Gene3D" id="3.40.20.10">
    <property type="entry name" value="Severin"/>
    <property type="match status" value="1"/>
</dbReference>
<evidence type="ECO:0000313" key="22">
    <source>
        <dbReference type="Proteomes" id="UP001165120"/>
    </source>
</evidence>
<dbReference type="Pfam" id="PF04810">
    <property type="entry name" value="zf-Sec23_Sec24"/>
    <property type="match status" value="1"/>
</dbReference>
<keyword evidence="8 15" id="KW-0862">Zinc</keyword>
<keyword evidence="10 15" id="KW-0653">Protein transport</keyword>
<dbReference type="GO" id="GO:0090110">
    <property type="term" value="P:COPII-coated vesicle cargo loading"/>
    <property type="evidence" value="ECO:0007669"/>
    <property type="project" value="TreeGrafter"/>
</dbReference>
<evidence type="ECO:0000256" key="7">
    <source>
        <dbReference type="ARBA" id="ARBA00022824"/>
    </source>
</evidence>
<feature type="domain" description="Sec23/Sec24 helical" evidence="19">
    <location>
        <begin position="535"/>
        <end position="633"/>
    </location>
</feature>
<protein>
    <recommendedName>
        <fullName evidence="4 15">Protein transport protein SEC23</fullName>
    </recommendedName>
</protein>
<dbReference type="Gene3D" id="2.60.40.1670">
    <property type="entry name" value="beta-sandwich domain of Sec23/24"/>
    <property type="match status" value="1"/>
</dbReference>
<dbReference type="InterPro" id="IPR006900">
    <property type="entry name" value="Sec23/24_helical_dom"/>
</dbReference>
<proteinExistence type="inferred from homology"/>
<dbReference type="SUPFAM" id="SSF81995">
    <property type="entry name" value="beta-sandwich domain of Sec23/24"/>
    <property type="match status" value="1"/>
</dbReference>
<dbReference type="InterPro" id="IPR036180">
    <property type="entry name" value="Gelsolin-like_dom_sf"/>
</dbReference>
<keyword evidence="5 15" id="KW-0813">Transport</keyword>
<name>A0A9W6T4B3_CANBO</name>
<evidence type="ECO:0000256" key="10">
    <source>
        <dbReference type="ARBA" id="ARBA00022927"/>
    </source>
</evidence>
<dbReference type="AlphaFoldDB" id="A0A9W6T4B3"/>
<gene>
    <name evidence="21" type="ORF">Cboi02_000505700</name>
</gene>
<dbReference type="Pfam" id="PF04811">
    <property type="entry name" value="Sec23_trunk"/>
    <property type="match status" value="1"/>
</dbReference>
<keyword evidence="7 15" id="KW-0256">Endoplasmic reticulum</keyword>
<dbReference type="GO" id="GO:0006886">
    <property type="term" value="P:intracellular protein transport"/>
    <property type="evidence" value="ECO:0007669"/>
    <property type="project" value="InterPro"/>
</dbReference>
<dbReference type="GO" id="GO:0000139">
    <property type="term" value="C:Golgi membrane"/>
    <property type="evidence" value="ECO:0007669"/>
    <property type="project" value="UniProtKB-SubCell"/>
</dbReference>
<evidence type="ECO:0000256" key="14">
    <source>
        <dbReference type="ARBA" id="ARBA00025471"/>
    </source>
</evidence>
<keyword evidence="12 15" id="KW-0472">Membrane</keyword>
<evidence type="ECO:0000259" key="16">
    <source>
        <dbReference type="Pfam" id="PF00626"/>
    </source>
</evidence>
<evidence type="ECO:0000259" key="18">
    <source>
        <dbReference type="Pfam" id="PF04811"/>
    </source>
</evidence>
<accession>A0A9W6T4B3</accession>
<dbReference type="InterPro" id="IPR006895">
    <property type="entry name" value="Znf_Sec23_Sec24"/>
</dbReference>
<dbReference type="Pfam" id="PF08033">
    <property type="entry name" value="Sec23_BS"/>
    <property type="match status" value="1"/>
</dbReference>
<keyword evidence="9 15" id="KW-0931">ER-Golgi transport</keyword>
<evidence type="ECO:0000256" key="2">
    <source>
        <dbReference type="ARBA" id="ARBA00004397"/>
    </source>
</evidence>
<dbReference type="Gene3D" id="2.30.30.380">
    <property type="entry name" value="Zn-finger domain of Sec23/24"/>
    <property type="match status" value="1"/>
</dbReference>
<comment type="function">
    <text evidence="14 15">Component of the coat protein complex II (COPII) which promotes the formation of transport vesicles from the endoplasmic reticulum (ER). The coat has two main functions, the physical deformation of the endoplasmic reticulum membrane into vesicles and the selection of cargo molecules.</text>
</comment>
<sequence>MQTSQVFEDFEDKTGLRFSWNLIPNKKIELSKLSVPLACLYQPLRSMDQPVLLNEPPIVCRGCQGILNPYCQPDLNTQSWTCCFCFMRNALPPQYHHQLPFSTNQDCVNVEYNLPIVSNVTPPIYIFVVDTCLDHENIESLTSTLQNSISALPPDSIVGFISFGKNVNIHQLGNFETDTSYVFNGAKEYTVDQIEKHLNILSSDLRNNKQNGHAGAGVANGTGEFPGYQFLQPLSICEFQINKIIETLVQDNFPIPKQHRAERCTGSAINIAINLLQSYFNKTGAHIVVFSGGPCTFGPGSIVSTDLKDPLRSHSDLNKDNKMSRNFKKNEKFYESLSKTASLSGHTVDLFIGSYDQIGLSEMEVLIDKTGGVVVQSDDFTTAIFKQSFQRFINSQIESGINATLELKVSKGLKINGLLGHAISLNTKKNSSGSGVGGVGNGGNSNIGEIIGDTVIGEGNTNAWKLGSVNSHSTYAIYFDITDNIGTANSNNYVFFQFITHYQHCNGNRRLHVTTVTKPIVQQTNPQHGIIEYFDQEAAAVIIAREAIYKVTNDNSIDAIRWCDKVLVELLTRYADYRTNEVSSFKLSFFLQLFPQFMYHLRRSNFIQVFNSSPDESAFYRHVFNSEDTLNSLTMIQPSLTSFEIDAEPQVVLLDSLSIKPTRILLLDTFFHLLIYHGSQIAEWKRLGYQDMEEYEYLKEFFEKPRLEAAEILVDRFPLPRFIDTEEGGSQARFLYSKLNPTTSYKNNDIQSALVGGGGGVGDGAVVLTDDVSFQDFLNYVASLVVKP</sequence>
<comment type="subcellular location">
    <subcellularLocation>
        <location evidence="15">Cytoplasm</location>
    </subcellularLocation>
    <subcellularLocation>
        <location evidence="1 15">Cytoplasmic vesicle</location>
        <location evidence="1 15">COPII-coated vesicle membrane</location>
        <topology evidence="1 15">Peripheral membrane protein</topology>
        <orientation evidence="1 15">Cytoplasmic side</orientation>
    </subcellularLocation>
    <subcellularLocation>
        <location evidence="2 15">Endoplasmic reticulum membrane</location>
        <topology evidence="2 15">Peripheral membrane protein</topology>
        <orientation evidence="2 15">Cytoplasmic side</orientation>
    </subcellularLocation>
    <subcellularLocation>
        <location evidence="15">Golgi apparatus membrane</location>
        <topology evidence="15">Peripheral membrane protein</topology>
        <orientation evidence="15">Cytoplasmic side</orientation>
    </subcellularLocation>
</comment>
<feature type="domain" description="Zinc finger Sec23/Sec24-type" evidence="17">
    <location>
        <begin position="57"/>
        <end position="95"/>
    </location>
</feature>
<dbReference type="Pfam" id="PF00626">
    <property type="entry name" value="Gelsolin"/>
    <property type="match status" value="1"/>
</dbReference>
<dbReference type="SUPFAM" id="SSF81811">
    <property type="entry name" value="Helical domain of Sec23/24"/>
    <property type="match status" value="1"/>
</dbReference>
<evidence type="ECO:0000259" key="19">
    <source>
        <dbReference type="Pfam" id="PF04815"/>
    </source>
</evidence>
<dbReference type="Gene3D" id="1.20.120.730">
    <property type="entry name" value="Sec23/Sec24 helical domain"/>
    <property type="match status" value="1"/>
</dbReference>
<dbReference type="InterPro" id="IPR012990">
    <property type="entry name" value="Beta-sandwich_Sec23_24"/>
</dbReference>
<evidence type="ECO:0000259" key="20">
    <source>
        <dbReference type="Pfam" id="PF08033"/>
    </source>
</evidence>
<evidence type="ECO:0000256" key="6">
    <source>
        <dbReference type="ARBA" id="ARBA00022723"/>
    </source>
</evidence>
<evidence type="ECO:0000256" key="8">
    <source>
        <dbReference type="ARBA" id="ARBA00022833"/>
    </source>
</evidence>
<evidence type="ECO:0000256" key="15">
    <source>
        <dbReference type="RuleBase" id="RU365030"/>
    </source>
</evidence>
<dbReference type="InterPro" id="IPR029006">
    <property type="entry name" value="ADF-H/Gelsolin-like_dom_sf"/>
</dbReference>
<dbReference type="FunFam" id="3.40.50.410:FF:000043">
    <property type="entry name" value="Protein transport protein SEC23"/>
    <property type="match status" value="1"/>
</dbReference>
<evidence type="ECO:0000256" key="4">
    <source>
        <dbReference type="ARBA" id="ARBA00021212"/>
    </source>
</evidence>
<dbReference type="SUPFAM" id="SSF53300">
    <property type="entry name" value="vWA-like"/>
    <property type="match status" value="1"/>
</dbReference>
<dbReference type="Gene3D" id="3.40.50.410">
    <property type="entry name" value="von Willebrand factor, type A domain"/>
    <property type="match status" value="1"/>
</dbReference>
<dbReference type="GO" id="GO:0008270">
    <property type="term" value="F:zinc ion binding"/>
    <property type="evidence" value="ECO:0007669"/>
    <property type="project" value="InterPro"/>
</dbReference>
<dbReference type="InterPro" id="IPR036174">
    <property type="entry name" value="Znf_Sec23_Sec24_sf"/>
</dbReference>
<dbReference type="InterPro" id="IPR037364">
    <property type="entry name" value="Sec23"/>
</dbReference>
<comment type="similarity">
    <text evidence="3 15">Belongs to the SEC23/SEC24 family. SEC23 subfamily.</text>
</comment>
<dbReference type="Pfam" id="PF04815">
    <property type="entry name" value="Sec23_helical"/>
    <property type="match status" value="1"/>
</dbReference>
<dbReference type="SUPFAM" id="SSF82754">
    <property type="entry name" value="C-terminal, gelsolin-like domain of Sec23/24"/>
    <property type="match status" value="1"/>
</dbReference>
<dbReference type="SUPFAM" id="SSF82919">
    <property type="entry name" value="Zn-finger domain of Sec23/24"/>
    <property type="match status" value="1"/>
</dbReference>
<feature type="domain" description="Gelsolin-like" evidence="16">
    <location>
        <begin position="648"/>
        <end position="735"/>
    </location>
</feature>
<evidence type="ECO:0000256" key="3">
    <source>
        <dbReference type="ARBA" id="ARBA00009210"/>
    </source>
</evidence>
<dbReference type="InterPro" id="IPR006896">
    <property type="entry name" value="Sec23/24_trunk_dom"/>
</dbReference>
<evidence type="ECO:0000256" key="13">
    <source>
        <dbReference type="ARBA" id="ARBA00023329"/>
    </source>
</evidence>
<dbReference type="GO" id="GO:0005096">
    <property type="term" value="F:GTPase activator activity"/>
    <property type="evidence" value="ECO:0007669"/>
    <property type="project" value="TreeGrafter"/>
</dbReference>
<dbReference type="FunFam" id="3.40.20.10:FF:000041">
    <property type="entry name" value="Protein transport protein SEC23"/>
    <property type="match status" value="1"/>
</dbReference>